<dbReference type="EMBL" id="JAVRHQ010000019">
    <property type="protein sequence ID" value="MDT0643954.1"/>
    <property type="molecule type" value="Genomic_DNA"/>
</dbReference>
<keyword evidence="1" id="KW-0732">Signal</keyword>
<evidence type="ECO:0000256" key="1">
    <source>
        <dbReference type="SAM" id="SignalP"/>
    </source>
</evidence>
<feature type="signal peptide" evidence="1">
    <location>
        <begin position="1"/>
        <end position="21"/>
    </location>
</feature>
<proteinExistence type="predicted"/>
<name>A0ABU3CC87_9FLAO</name>
<sequence>MKNFKSIFALAAVIGFQQLSAQDNNDTNIASHILDVNVPEVALLDIYDSNTGTEAAAIMFDMTNVTLSGTNAEAGLYAFEDISYTDLYLNYTSVVANAANTEGYDLTRKINVQFEPGSTFPGNLDLRIMPEAPVIITDGGTADSAGTVMPGGVALGATVPVGTDALLVDSIESVYTGDQDYGVRLTYSLEQNGNFAGYNAGSYQSTIVYTLTDL</sequence>
<feature type="chain" id="PRO_5046865299" evidence="1">
    <location>
        <begin position="22"/>
        <end position="214"/>
    </location>
</feature>
<organism evidence="2 3">
    <name type="scientific">Autumnicola tepida</name>
    <dbReference type="NCBI Taxonomy" id="3075595"/>
    <lineage>
        <taxon>Bacteria</taxon>
        <taxon>Pseudomonadati</taxon>
        <taxon>Bacteroidota</taxon>
        <taxon>Flavobacteriia</taxon>
        <taxon>Flavobacteriales</taxon>
        <taxon>Flavobacteriaceae</taxon>
        <taxon>Autumnicola</taxon>
    </lineage>
</organism>
<accession>A0ABU3CC87</accession>
<reference evidence="2 3" key="1">
    <citation type="submission" date="2023-09" db="EMBL/GenBank/DDBJ databases">
        <authorList>
            <person name="Rey-Velasco X."/>
        </authorList>
    </citation>
    <scope>NUCLEOTIDE SEQUENCE [LARGE SCALE GENOMIC DNA]</scope>
    <source>
        <strain evidence="2 3">F363</strain>
    </source>
</reference>
<evidence type="ECO:0000313" key="3">
    <source>
        <dbReference type="Proteomes" id="UP001262889"/>
    </source>
</evidence>
<protein>
    <submittedName>
        <fullName evidence="2">Uncharacterized protein</fullName>
    </submittedName>
</protein>
<keyword evidence="3" id="KW-1185">Reference proteome</keyword>
<dbReference type="RefSeq" id="WP_311535574.1">
    <property type="nucleotide sequence ID" value="NZ_JAVRHQ010000019.1"/>
</dbReference>
<dbReference type="Proteomes" id="UP001262889">
    <property type="component" value="Unassembled WGS sequence"/>
</dbReference>
<comment type="caution">
    <text evidence="2">The sequence shown here is derived from an EMBL/GenBank/DDBJ whole genome shotgun (WGS) entry which is preliminary data.</text>
</comment>
<gene>
    <name evidence="2" type="ORF">RM553_14040</name>
</gene>
<evidence type="ECO:0000313" key="2">
    <source>
        <dbReference type="EMBL" id="MDT0643954.1"/>
    </source>
</evidence>